<evidence type="ECO:0000313" key="13">
    <source>
        <dbReference type="Proteomes" id="UP000437017"/>
    </source>
</evidence>
<dbReference type="InterPro" id="IPR003891">
    <property type="entry name" value="Initiation_fac_eIF4g_MI"/>
</dbReference>
<evidence type="ECO:0000256" key="10">
    <source>
        <dbReference type="SAM" id="MobiDB-lite"/>
    </source>
</evidence>
<dbReference type="InterPro" id="IPR003890">
    <property type="entry name" value="MIF4G-like_typ-3"/>
</dbReference>
<evidence type="ECO:0000256" key="9">
    <source>
        <dbReference type="ARBA" id="ARBA00062331"/>
    </source>
</evidence>
<keyword evidence="13" id="KW-1185">Reference proteome</keyword>
<sequence>SEAVETIKKYQSDLGNKIASSRCVNKTKKKVVLRFQHRAQAIINSFSYTKEESVSSRLHHKKNYNSRRALLPSHPTIARVISVLIGGSEKSWKSVTAAQICQPICVVHRSAHTSRHITSWVLESVKGKHSSSHDRRENYNSYQRTSSPEDRYMEQERSPRDRDYFDYSRSDYEHSRRGRSYDDSMESRSRDREKRRERDVDRKRSRKSPSPGRRSPEPLVTQSSSAQDEPTAKKKKEELDPLLTRTGGAYIPPAKLRMMQEQITDKNRHVNITKYTRHLAYQRMSWEALKKSINGLINKVNISNIGIIIQELLQENIVRGRGLLSRSVLQAQSASPIFTHVYAALVAIINSKFPQIGELILKRLILNFRKGYRRNDKPLCLTASKFVAHLINQNVAHEVLCLEMLTLLLERPTDDSVEVAIGFLKECGLKLTQVSPRGINAIFERLRNILHESEIDKRVQYMIEVMFAVRKDGFKDHPVVLEGLDLVEEDDQFTHMLPLEDDYNPEDVLNVFKMDPNFMENEEKYKTIKKEILDEGDSDSNTDQDAGSSEEEEEEEEEEGEEDEEGQTVTIHDKTEINLVSFRRTIYLAIQSSLDFEECAHKLLKMEFPEGQTKELCNMILDCCAQQRTYEKFFGLLAGRFCMLKKEYMESFESIFKEQYDTIHRLETNKLRNVAKMFAHLLYTDSLPWSVLECIKLSEETTTSSSRIFVKIFFQELCEYMGLPKLNGRLKDETLQPFFEGLLPRDNPRNTRFAINFFTSIGLGGLTDELREHLKNTPKVIVAQKPDVEPNKSSPSSSSSASSSSESDSSASGSDSSDSSSESSSEESDSSSTGSQSSASDKDVRKKGQGNHRRKEVNKLIRKQHTNDRRQEERRPEQRHQETRTEGERRSEKPRDRDSRDPVTKYTSDRGLPSERNSYSRAMKDREQEMYMDLEHNLGDPKKKRGERRNSFSENERKYRNKDSENFRRKDRSKSREKDKKHSASRSDEDRYQNGAERRWEKSSQYSEQSRESKKNQDRRREKSPTKQKK</sequence>
<comment type="caution">
    <text evidence="12">The sequence shown here is derived from an EMBL/GenBank/DDBJ whole genome shotgun (WGS) entry which is preliminary data.</text>
</comment>
<dbReference type="SMART" id="SM00544">
    <property type="entry name" value="MA3"/>
    <property type="match status" value="1"/>
</dbReference>
<dbReference type="GO" id="GO:0016607">
    <property type="term" value="C:nuclear speck"/>
    <property type="evidence" value="ECO:0007669"/>
    <property type="project" value="UniProtKB-SubCell"/>
</dbReference>
<dbReference type="GO" id="GO:0000398">
    <property type="term" value="P:mRNA splicing, via spliceosome"/>
    <property type="evidence" value="ECO:0007669"/>
    <property type="project" value="TreeGrafter"/>
</dbReference>
<evidence type="ECO:0000256" key="2">
    <source>
        <dbReference type="ARBA" id="ARBA00006856"/>
    </source>
</evidence>
<dbReference type="InterPro" id="IPR050781">
    <property type="entry name" value="CWC22_splicing_factor"/>
</dbReference>
<dbReference type="SUPFAM" id="SSF48371">
    <property type="entry name" value="ARM repeat"/>
    <property type="match status" value="1"/>
</dbReference>
<evidence type="ECO:0000256" key="3">
    <source>
        <dbReference type="ARBA" id="ARBA00022664"/>
    </source>
</evidence>
<dbReference type="AlphaFoldDB" id="A0A6A1Q9N8"/>
<keyword evidence="3" id="KW-0507">mRNA processing</keyword>
<dbReference type="InterPro" id="IPR016024">
    <property type="entry name" value="ARM-type_fold"/>
</dbReference>
<keyword evidence="5" id="KW-0539">Nucleus</keyword>
<name>A0A6A1Q9N8_BALPH</name>
<feature type="compositionally biased region" description="Basic and acidic residues" evidence="10">
    <location>
        <begin position="865"/>
        <end position="903"/>
    </location>
</feature>
<dbReference type="SMART" id="SM00543">
    <property type="entry name" value="MIF4G"/>
    <property type="match status" value="1"/>
</dbReference>
<organism evidence="12 13">
    <name type="scientific">Balaenoptera physalus</name>
    <name type="common">Fin whale</name>
    <name type="synonym">Balaena physalus</name>
    <dbReference type="NCBI Taxonomy" id="9770"/>
    <lineage>
        <taxon>Eukaryota</taxon>
        <taxon>Metazoa</taxon>
        <taxon>Chordata</taxon>
        <taxon>Craniata</taxon>
        <taxon>Vertebrata</taxon>
        <taxon>Euteleostomi</taxon>
        <taxon>Mammalia</taxon>
        <taxon>Eutheria</taxon>
        <taxon>Laurasiatheria</taxon>
        <taxon>Artiodactyla</taxon>
        <taxon>Whippomorpha</taxon>
        <taxon>Cetacea</taxon>
        <taxon>Mysticeti</taxon>
        <taxon>Balaenopteridae</taxon>
        <taxon>Balaenoptera</taxon>
    </lineage>
</organism>
<feature type="compositionally biased region" description="Basic and acidic residues" evidence="10">
    <location>
        <begin position="922"/>
        <end position="941"/>
    </location>
</feature>
<evidence type="ECO:0000256" key="6">
    <source>
        <dbReference type="ARBA" id="ARBA00040488"/>
    </source>
</evidence>
<dbReference type="PANTHER" id="PTHR18034:SF3">
    <property type="entry name" value="PRE-MRNA-SPLICING FACTOR CWC22 HOMOLOG"/>
    <property type="match status" value="1"/>
</dbReference>
<keyword evidence="4" id="KW-0508">mRNA splicing</keyword>
<evidence type="ECO:0000256" key="1">
    <source>
        <dbReference type="ARBA" id="ARBA00004324"/>
    </source>
</evidence>
<dbReference type="PANTHER" id="PTHR18034">
    <property type="entry name" value="CELL CYCLE CONTROL PROTEIN CWF22-RELATED"/>
    <property type="match status" value="1"/>
</dbReference>
<comment type="subunit">
    <text evidence="9">Component of the pre-catalytic spliceosome B and the catalytic spliceosome C complexes. Component of the minor spliceosome, which splices U12-type introns. Interacts with EIF4A3 and PRPF19 in an RNA-independent manner. Direct interaction with EIF4A3 is mediated by the MIF4G domain. Full interaction with EIF4A3 occurs only when EIF4A3 is not part of the EJC and prevents EIF4A3 binding to RNA.</text>
</comment>
<dbReference type="Gene3D" id="1.25.40.180">
    <property type="match status" value="1"/>
</dbReference>
<feature type="compositionally biased region" description="Low complexity" evidence="10">
    <location>
        <begin position="793"/>
        <end position="823"/>
    </location>
</feature>
<gene>
    <name evidence="12" type="ORF">E2I00_015098</name>
</gene>
<dbReference type="OrthoDB" id="1924287at2759"/>
<protein>
    <recommendedName>
        <fullName evidence="6">Pre-mRNA-splicing factor CWC22 homolog</fullName>
    </recommendedName>
    <alternativeName>
        <fullName evidence="7">Nucampholin homolog</fullName>
    </alternativeName>
</protein>
<feature type="compositionally biased region" description="Low complexity" evidence="10">
    <location>
        <begin position="830"/>
        <end position="839"/>
    </location>
</feature>
<dbReference type="GO" id="GO:0071013">
    <property type="term" value="C:catalytic step 2 spliceosome"/>
    <property type="evidence" value="ECO:0007669"/>
    <property type="project" value="TreeGrafter"/>
</dbReference>
<evidence type="ECO:0000256" key="8">
    <source>
        <dbReference type="ARBA" id="ARBA00059429"/>
    </source>
</evidence>
<feature type="domain" description="MI" evidence="11">
    <location>
        <begin position="581"/>
        <end position="697"/>
    </location>
</feature>
<feature type="region of interest" description="Disordered" evidence="10">
    <location>
        <begin position="781"/>
        <end position="1030"/>
    </location>
</feature>
<feature type="region of interest" description="Disordered" evidence="10">
    <location>
        <begin position="125"/>
        <end position="246"/>
    </location>
</feature>
<dbReference type="FunFam" id="1.25.40.180:FF:000004">
    <property type="entry name" value="pre-mRNA-splicing factor CWC22 homolog"/>
    <property type="match status" value="1"/>
</dbReference>
<evidence type="ECO:0000259" key="11">
    <source>
        <dbReference type="PROSITE" id="PS51366"/>
    </source>
</evidence>
<feature type="region of interest" description="Disordered" evidence="10">
    <location>
        <begin position="531"/>
        <end position="571"/>
    </location>
</feature>
<feature type="compositionally biased region" description="Basic residues" evidence="10">
    <location>
        <begin position="847"/>
        <end position="864"/>
    </location>
</feature>
<dbReference type="PROSITE" id="PS51366">
    <property type="entry name" value="MI"/>
    <property type="match status" value="1"/>
</dbReference>
<comment type="similarity">
    <text evidence="2">Belongs to the CWC22 family.</text>
</comment>
<evidence type="ECO:0000313" key="12">
    <source>
        <dbReference type="EMBL" id="KAB0402871.1"/>
    </source>
</evidence>
<comment type="subcellular location">
    <subcellularLocation>
        <location evidence="1">Nucleus speckle</location>
    </subcellularLocation>
</comment>
<dbReference type="EMBL" id="SGJD01000929">
    <property type="protein sequence ID" value="KAB0402871.1"/>
    <property type="molecule type" value="Genomic_DNA"/>
</dbReference>
<feature type="non-terminal residue" evidence="12">
    <location>
        <position position="1"/>
    </location>
</feature>
<dbReference type="GO" id="GO:0003723">
    <property type="term" value="F:RNA binding"/>
    <property type="evidence" value="ECO:0007669"/>
    <property type="project" value="InterPro"/>
</dbReference>
<feature type="compositionally biased region" description="Basic and acidic residues" evidence="10">
    <location>
        <begin position="230"/>
        <end position="239"/>
    </location>
</feature>
<dbReference type="Pfam" id="PF02854">
    <property type="entry name" value="MIF4G"/>
    <property type="match status" value="1"/>
</dbReference>
<evidence type="ECO:0000256" key="7">
    <source>
        <dbReference type="ARBA" id="ARBA00042174"/>
    </source>
</evidence>
<evidence type="ECO:0000256" key="5">
    <source>
        <dbReference type="ARBA" id="ARBA00023242"/>
    </source>
</evidence>
<proteinExistence type="inferred from homology"/>
<feature type="compositionally biased region" description="Basic and acidic residues" evidence="10">
    <location>
        <begin position="948"/>
        <end position="1002"/>
    </location>
</feature>
<feature type="compositionally biased region" description="Acidic residues" evidence="10">
    <location>
        <begin position="534"/>
        <end position="566"/>
    </location>
</feature>
<dbReference type="Proteomes" id="UP000437017">
    <property type="component" value="Unassembled WGS sequence"/>
</dbReference>
<feature type="compositionally biased region" description="Basic and acidic residues" evidence="10">
    <location>
        <begin position="1009"/>
        <end position="1030"/>
    </location>
</feature>
<accession>A0A6A1Q9N8</accession>
<reference evidence="12 13" key="1">
    <citation type="journal article" date="2019" name="PLoS ONE">
        <title>Genomic analyses reveal an absence of contemporary introgressive admixture between fin whales and blue whales, despite known hybrids.</title>
        <authorList>
            <person name="Westbury M.V."/>
            <person name="Petersen B."/>
            <person name="Lorenzen E.D."/>
        </authorList>
    </citation>
    <scope>NUCLEOTIDE SEQUENCE [LARGE SCALE GENOMIC DNA]</scope>
    <source>
        <strain evidence="12">FinWhale-01</strain>
    </source>
</reference>
<dbReference type="Pfam" id="PF02847">
    <property type="entry name" value="MA3"/>
    <property type="match status" value="1"/>
</dbReference>
<feature type="compositionally biased region" description="Basic and acidic residues" evidence="10">
    <location>
        <begin position="147"/>
        <end position="202"/>
    </location>
</feature>
<evidence type="ECO:0000256" key="4">
    <source>
        <dbReference type="ARBA" id="ARBA00023187"/>
    </source>
</evidence>
<comment type="function">
    <text evidence="8">Required for pre-mRNA splicing as component of the spliceosome. As a component of the minor spliceosome, involved in the splicing of U12-type introns in pre-mRNAs. Promotes exon-junction complex (EJC) assembly. Hinders EIF4A3 from non-specifically binding RNA and escorts it to the splicing machinery to promote EJC assembly on mature mRNAs. Through its role in EJC assembly, required for nonsense-mediated mRNA decay.</text>
</comment>